<gene>
    <name evidence="1" type="ORF">EGW08_022230</name>
</gene>
<dbReference type="Proteomes" id="UP000271974">
    <property type="component" value="Unassembled WGS sequence"/>
</dbReference>
<name>A0A433SLJ8_ELYCH</name>
<reference evidence="1 2" key="1">
    <citation type="submission" date="2019-01" db="EMBL/GenBank/DDBJ databases">
        <title>A draft genome assembly of the solar-powered sea slug Elysia chlorotica.</title>
        <authorList>
            <person name="Cai H."/>
            <person name="Li Q."/>
            <person name="Fang X."/>
            <person name="Li J."/>
            <person name="Curtis N.E."/>
            <person name="Altenburger A."/>
            <person name="Shibata T."/>
            <person name="Feng M."/>
            <person name="Maeda T."/>
            <person name="Schwartz J.A."/>
            <person name="Shigenobu S."/>
            <person name="Lundholm N."/>
            <person name="Nishiyama T."/>
            <person name="Yang H."/>
            <person name="Hasebe M."/>
            <person name="Li S."/>
            <person name="Pierce S.K."/>
            <person name="Wang J."/>
        </authorList>
    </citation>
    <scope>NUCLEOTIDE SEQUENCE [LARGE SCALE GENOMIC DNA]</scope>
    <source>
        <strain evidence="1">EC2010</strain>
        <tissue evidence="1">Whole organism of an adult</tissue>
    </source>
</reference>
<dbReference type="EMBL" id="RQTK01001513">
    <property type="protein sequence ID" value="RUS70013.1"/>
    <property type="molecule type" value="Genomic_DNA"/>
</dbReference>
<accession>A0A433SLJ8</accession>
<sequence>MQTMGSVTSMTCGASWYLPPEWARPSISVTIFSRVGTFSFSWSITSGAKLVVTDVVEERGEHGQQNHVHVVQGRGAPGDGALHVTEALLDQVLHHLGQVVGGVVEERQQVGPDELGAVLYHRP</sequence>
<proteinExistence type="predicted"/>
<organism evidence="1 2">
    <name type="scientific">Elysia chlorotica</name>
    <name type="common">Eastern emerald elysia</name>
    <name type="synonym">Sea slug</name>
    <dbReference type="NCBI Taxonomy" id="188477"/>
    <lineage>
        <taxon>Eukaryota</taxon>
        <taxon>Metazoa</taxon>
        <taxon>Spiralia</taxon>
        <taxon>Lophotrochozoa</taxon>
        <taxon>Mollusca</taxon>
        <taxon>Gastropoda</taxon>
        <taxon>Heterobranchia</taxon>
        <taxon>Euthyneura</taxon>
        <taxon>Panpulmonata</taxon>
        <taxon>Sacoglossa</taxon>
        <taxon>Placobranchoidea</taxon>
        <taxon>Plakobranchidae</taxon>
        <taxon>Elysia</taxon>
    </lineage>
</organism>
<feature type="non-terminal residue" evidence="1">
    <location>
        <position position="123"/>
    </location>
</feature>
<protein>
    <submittedName>
        <fullName evidence="1">Uncharacterized protein</fullName>
    </submittedName>
</protein>
<keyword evidence="2" id="KW-1185">Reference proteome</keyword>
<evidence type="ECO:0000313" key="2">
    <source>
        <dbReference type="Proteomes" id="UP000271974"/>
    </source>
</evidence>
<evidence type="ECO:0000313" key="1">
    <source>
        <dbReference type="EMBL" id="RUS70013.1"/>
    </source>
</evidence>
<comment type="caution">
    <text evidence="1">The sequence shown here is derived from an EMBL/GenBank/DDBJ whole genome shotgun (WGS) entry which is preliminary data.</text>
</comment>
<dbReference type="AlphaFoldDB" id="A0A433SLJ8"/>